<evidence type="ECO:0000256" key="9">
    <source>
        <dbReference type="ARBA" id="ARBA00023204"/>
    </source>
</evidence>
<dbReference type="HAMAP" id="MF_01588">
    <property type="entry name" value="DNA_ligase_A"/>
    <property type="match status" value="1"/>
</dbReference>
<dbReference type="InterPro" id="IPR018239">
    <property type="entry name" value="DNA_ligase_AS"/>
</dbReference>
<dbReference type="Pfam" id="PF03120">
    <property type="entry name" value="OB_DNA_ligase"/>
    <property type="match status" value="1"/>
</dbReference>
<feature type="domain" description="NAD-dependent DNA ligase N-terminal" evidence="13">
    <location>
        <begin position="12"/>
        <end position="458"/>
    </location>
</feature>
<comment type="caution">
    <text evidence="14">The sequence shown here is derived from an EMBL/GenBank/DDBJ whole genome shotgun (WGS) entry which is preliminary data.</text>
</comment>
<dbReference type="Pfam" id="PF14520">
    <property type="entry name" value="HHH_5"/>
    <property type="match status" value="1"/>
</dbReference>
<organism evidence="14 15">
    <name type="scientific">Halorhodospira neutriphila</name>
    <dbReference type="NCBI Taxonomy" id="168379"/>
    <lineage>
        <taxon>Bacteria</taxon>
        <taxon>Pseudomonadati</taxon>
        <taxon>Pseudomonadota</taxon>
        <taxon>Gammaproteobacteria</taxon>
        <taxon>Chromatiales</taxon>
        <taxon>Ectothiorhodospiraceae</taxon>
        <taxon>Halorhodospira</taxon>
    </lineage>
</organism>
<evidence type="ECO:0000313" key="15">
    <source>
        <dbReference type="Proteomes" id="UP000738126"/>
    </source>
</evidence>
<evidence type="ECO:0000256" key="7">
    <source>
        <dbReference type="ARBA" id="ARBA00022842"/>
    </source>
</evidence>
<dbReference type="SMART" id="SM00278">
    <property type="entry name" value="HhH1"/>
    <property type="match status" value="4"/>
</dbReference>
<dbReference type="InterPro" id="IPR001679">
    <property type="entry name" value="DNA_ligase"/>
</dbReference>
<protein>
    <recommendedName>
        <fullName evidence="11">DNA ligase</fullName>
        <ecNumber evidence="11">6.5.1.2</ecNumber>
    </recommendedName>
</protein>
<dbReference type="Gene3D" id="1.10.150.20">
    <property type="entry name" value="5' to 3' exonuclease, C-terminal subdomain"/>
    <property type="match status" value="2"/>
</dbReference>
<keyword evidence="15" id="KW-1185">Reference proteome</keyword>
<dbReference type="RefSeq" id="WP_200261216.1">
    <property type="nucleotide sequence ID" value="NZ_NRSH01000197.1"/>
</dbReference>
<dbReference type="PANTHER" id="PTHR23389:SF9">
    <property type="entry name" value="DNA LIGASE"/>
    <property type="match status" value="1"/>
</dbReference>
<dbReference type="GO" id="GO:0016874">
    <property type="term" value="F:ligase activity"/>
    <property type="evidence" value="ECO:0007669"/>
    <property type="project" value="UniProtKB-KW"/>
</dbReference>
<dbReference type="Pfam" id="PF03119">
    <property type="entry name" value="DNA_ligase_ZBD"/>
    <property type="match status" value="1"/>
</dbReference>
<dbReference type="SUPFAM" id="SSF50249">
    <property type="entry name" value="Nucleic acid-binding proteins"/>
    <property type="match status" value="1"/>
</dbReference>
<dbReference type="Gene3D" id="1.10.287.610">
    <property type="entry name" value="Helix hairpin bin"/>
    <property type="match status" value="1"/>
</dbReference>
<dbReference type="InterPro" id="IPR041663">
    <property type="entry name" value="DisA/LigA_HHH"/>
</dbReference>
<dbReference type="EC" id="6.5.1.2" evidence="11"/>
<dbReference type="InterPro" id="IPR010994">
    <property type="entry name" value="RuvA_2-like"/>
</dbReference>
<dbReference type="CDD" id="cd00114">
    <property type="entry name" value="LIGANc"/>
    <property type="match status" value="1"/>
</dbReference>
<evidence type="ECO:0000256" key="2">
    <source>
        <dbReference type="ARBA" id="ARBA00022598"/>
    </source>
</evidence>
<feature type="domain" description="Helix-hairpin-helix DNA-binding motif class 1" evidence="12">
    <location>
        <begin position="490"/>
        <end position="509"/>
    </location>
</feature>
<keyword evidence="8 11" id="KW-0520">NAD</keyword>
<dbReference type="NCBIfam" id="TIGR00575">
    <property type="entry name" value="dnlj"/>
    <property type="match status" value="1"/>
</dbReference>
<evidence type="ECO:0000256" key="3">
    <source>
        <dbReference type="ARBA" id="ARBA00022705"/>
    </source>
</evidence>
<keyword evidence="4" id="KW-0479">Metal-binding</keyword>
<dbReference type="PROSITE" id="PS01055">
    <property type="entry name" value="DNA_LIGASE_N1"/>
    <property type="match status" value="1"/>
</dbReference>
<dbReference type="InterPro" id="IPR004150">
    <property type="entry name" value="NAD_DNA_ligase_OB"/>
</dbReference>
<dbReference type="EMBL" id="NRSH01000197">
    <property type="protein sequence ID" value="MBK1727621.1"/>
    <property type="molecule type" value="Genomic_DNA"/>
</dbReference>
<evidence type="ECO:0000256" key="6">
    <source>
        <dbReference type="ARBA" id="ARBA00022833"/>
    </source>
</evidence>
<dbReference type="InterPro" id="IPR004149">
    <property type="entry name" value="Znf_DNAligase_C4"/>
</dbReference>
<evidence type="ECO:0000256" key="4">
    <source>
        <dbReference type="ARBA" id="ARBA00022723"/>
    </source>
</evidence>
<evidence type="ECO:0000256" key="1">
    <source>
        <dbReference type="ARBA" id="ARBA00001946"/>
    </source>
</evidence>
<keyword evidence="7" id="KW-0460">Magnesium</keyword>
<dbReference type="InterPro" id="IPR013839">
    <property type="entry name" value="DNAligase_adenylation"/>
</dbReference>
<dbReference type="Pfam" id="PF22745">
    <property type="entry name" value="Nlig-Ia"/>
    <property type="match status" value="1"/>
</dbReference>
<dbReference type="InterPro" id="IPR033136">
    <property type="entry name" value="DNA_ligase_CS"/>
</dbReference>
<keyword evidence="5 11" id="KW-0227">DNA damage</keyword>
<sequence length="639" mass="69117">MAEPTPPPSREEAQRRIEALRAQIAEHNHRYYVLDQPAISDAEYDALLAELQGLEAQFPELVTADSPTQRVGAAPREGFATVEHDTPMLSLGNAFAEAELTEFDRRVRERLGAEAVAYTGEPKLDGLSLSLTYEAGVLVRAGTRGDGRTGEDVTANVRTVGSAPLRLRGGGHPQRLEVRGEVVIRKADFERLNAERLAAGERPFANPRNAAAGSLRQLDPRVTARRPLTLFTFGVGDPAALGLGTHGEVLERLAEWGFRVTNPVERLTGAEACLDYRRRLIEARESLDYEIDGAVFKVDDLAAREALGFTARAPRWAVAFKLPAREATTVVREIVPSVGRTGKITPLALLEPVEIGGATVARASLHNADEIERMDVREGDTVMVRRAGDVIPQITDVIQEQRPAGAEPWRFAERVPVCPECGSRVVRLDDEAAHRCIGGLYCPAQREGAIRHFASRGALDIDGLGEKLVEQLVAKGLVRDVADLFHLEHARLAGLERMGDKSADNLLAALEAAKATSLARFLYALGIQHVGEVTAQRLAEAAYGLRADVPRGDRQALRAELGLAEDAPVASEALLRIMAAPAAALEGVEEVGPVVAEAVAGFFAEPHNREVIERLCAAGVRWPEPPAPAAQSRSMTSRL</sequence>
<dbReference type="PIRSF" id="PIRSF001604">
    <property type="entry name" value="LigA"/>
    <property type="match status" value="1"/>
</dbReference>
<dbReference type="SUPFAM" id="SSF47781">
    <property type="entry name" value="RuvA domain 2-like"/>
    <property type="match status" value="1"/>
</dbReference>
<dbReference type="Gene3D" id="6.20.10.30">
    <property type="match status" value="1"/>
</dbReference>
<keyword evidence="9 11" id="KW-0234">DNA repair</keyword>
<evidence type="ECO:0000313" key="14">
    <source>
        <dbReference type="EMBL" id="MBK1727621.1"/>
    </source>
</evidence>
<feature type="domain" description="Helix-hairpin-helix DNA-binding motif class 1" evidence="12">
    <location>
        <begin position="583"/>
        <end position="602"/>
    </location>
</feature>
<comment type="cofactor">
    <cofactor evidence="1">
        <name>Mg(2+)</name>
        <dbReference type="ChEBI" id="CHEBI:18420"/>
    </cofactor>
</comment>
<evidence type="ECO:0000259" key="13">
    <source>
        <dbReference type="SMART" id="SM00532"/>
    </source>
</evidence>
<keyword evidence="2 11" id="KW-0436">Ligase</keyword>
<dbReference type="NCBIfam" id="NF005932">
    <property type="entry name" value="PRK07956.1"/>
    <property type="match status" value="1"/>
</dbReference>
<evidence type="ECO:0000256" key="11">
    <source>
        <dbReference type="RuleBase" id="RU000618"/>
    </source>
</evidence>
<keyword evidence="3 11" id="KW-0235">DNA replication</keyword>
<accession>A0ABS1E7B7</accession>
<evidence type="ECO:0000256" key="8">
    <source>
        <dbReference type="ARBA" id="ARBA00023027"/>
    </source>
</evidence>
<evidence type="ECO:0000256" key="10">
    <source>
        <dbReference type="ARBA" id="ARBA00034005"/>
    </source>
</evidence>
<dbReference type="InterPro" id="IPR003583">
    <property type="entry name" value="Hlx-hairpin-Hlx_DNA-bd_motif"/>
</dbReference>
<dbReference type="PANTHER" id="PTHR23389">
    <property type="entry name" value="CHROMOSOME TRANSMISSION FIDELITY FACTOR 18"/>
    <property type="match status" value="1"/>
</dbReference>
<keyword evidence="6" id="KW-0862">Zinc</keyword>
<dbReference type="Gene3D" id="2.40.50.140">
    <property type="entry name" value="Nucleic acid-binding proteins"/>
    <property type="match status" value="1"/>
</dbReference>
<evidence type="ECO:0000259" key="12">
    <source>
        <dbReference type="SMART" id="SM00278"/>
    </source>
</evidence>
<evidence type="ECO:0000256" key="5">
    <source>
        <dbReference type="ARBA" id="ARBA00022763"/>
    </source>
</evidence>
<proteinExistence type="inferred from homology"/>
<name>A0ABS1E7B7_9GAMM</name>
<dbReference type="Gene3D" id="3.30.470.30">
    <property type="entry name" value="DNA ligase/mRNA capping enzyme"/>
    <property type="match status" value="1"/>
</dbReference>
<dbReference type="SUPFAM" id="SSF56091">
    <property type="entry name" value="DNA ligase/mRNA capping enzyme, catalytic domain"/>
    <property type="match status" value="1"/>
</dbReference>
<feature type="domain" description="Helix-hairpin-helix DNA-binding motif class 1" evidence="12">
    <location>
        <begin position="456"/>
        <end position="475"/>
    </location>
</feature>
<dbReference type="PROSITE" id="PS01056">
    <property type="entry name" value="DNA_LIGASE_N2"/>
    <property type="match status" value="1"/>
</dbReference>
<reference evidence="14 15" key="1">
    <citation type="journal article" date="2020" name="Microorganisms">
        <title>Osmotic Adaptation and Compatible Solute Biosynthesis of Phototrophic Bacteria as Revealed from Genome Analyses.</title>
        <authorList>
            <person name="Imhoff J.F."/>
            <person name="Rahn T."/>
            <person name="Kunzel S."/>
            <person name="Keller A."/>
            <person name="Neulinger S.C."/>
        </authorList>
    </citation>
    <scope>NUCLEOTIDE SEQUENCE [LARGE SCALE GENOMIC DNA]</scope>
    <source>
        <strain evidence="14 15">DSM 15116</strain>
    </source>
</reference>
<dbReference type="Pfam" id="PF12826">
    <property type="entry name" value="HHH_2"/>
    <property type="match status" value="1"/>
</dbReference>
<comment type="catalytic activity">
    <reaction evidence="10 11">
        <text>NAD(+) + (deoxyribonucleotide)n-3'-hydroxyl + 5'-phospho-(deoxyribonucleotide)m = (deoxyribonucleotide)n+m + AMP + beta-nicotinamide D-nucleotide.</text>
        <dbReference type="EC" id="6.5.1.2"/>
    </reaction>
</comment>
<dbReference type="SMART" id="SM00532">
    <property type="entry name" value="LIGANc"/>
    <property type="match status" value="1"/>
</dbReference>
<dbReference type="InterPro" id="IPR013840">
    <property type="entry name" value="DNAligase_N"/>
</dbReference>
<dbReference type="InterPro" id="IPR012340">
    <property type="entry name" value="NA-bd_OB-fold"/>
</dbReference>
<dbReference type="Pfam" id="PF01653">
    <property type="entry name" value="DNA_ligase_aden"/>
    <property type="match status" value="1"/>
</dbReference>
<dbReference type="Proteomes" id="UP000738126">
    <property type="component" value="Unassembled WGS sequence"/>
</dbReference>
<feature type="non-terminal residue" evidence="14">
    <location>
        <position position="639"/>
    </location>
</feature>
<gene>
    <name evidence="14" type="ORF">CKO13_11480</name>
</gene>
<feature type="domain" description="Helix-hairpin-helix DNA-binding motif class 1" evidence="12">
    <location>
        <begin position="522"/>
        <end position="541"/>
    </location>
</feature>